<feature type="domain" description="Mur ligase central" evidence="14">
    <location>
        <begin position="107"/>
        <end position="296"/>
    </location>
</feature>
<evidence type="ECO:0000256" key="5">
    <source>
        <dbReference type="ARBA" id="ARBA00022840"/>
    </source>
</evidence>
<dbReference type="Gene3D" id="3.40.1390.10">
    <property type="entry name" value="MurE/MurF, N-terminal domain"/>
    <property type="match status" value="1"/>
</dbReference>
<evidence type="ECO:0000313" key="16">
    <source>
        <dbReference type="Proteomes" id="UP000292423"/>
    </source>
</evidence>
<dbReference type="Gene3D" id="3.40.1190.10">
    <property type="entry name" value="Mur-like, catalytic domain"/>
    <property type="match status" value="1"/>
</dbReference>
<proteinExistence type="inferred from homology"/>
<evidence type="ECO:0000256" key="3">
    <source>
        <dbReference type="ARBA" id="ARBA00022618"/>
    </source>
</evidence>
<keyword evidence="3 10" id="KW-0132">Cell division</keyword>
<dbReference type="Pfam" id="PF02875">
    <property type="entry name" value="Mur_ligase_C"/>
    <property type="match status" value="1"/>
</dbReference>
<keyword evidence="6 10" id="KW-0133">Cell shape</keyword>
<keyword evidence="7 10" id="KW-0573">Peptidoglycan synthesis</keyword>
<keyword evidence="16" id="KW-1185">Reference proteome</keyword>
<evidence type="ECO:0000256" key="7">
    <source>
        <dbReference type="ARBA" id="ARBA00022984"/>
    </source>
</evidence>
<dbReference type="InterPro" id="IPR004101">
    <property type="entry name" value="Mur_ligase_C"/>
</dbReference>
<dbReference type="EC" id="6.3.2.10" evidence="10 11"/>
<dbReference type="GO" id="GO:0008360">
    <property type="term" value="P:regulation of cell shape"/>
    <property type="evidence" value="ECO:0007669"/>
    <property type="project" value="UniProtKB-KW"/>
</dbReference>
<keyword evidence="9 10" id="KW-0961">Cell wall biogenesis/degradation</keyword>
<dbReference type="UniPathway" id="UPA00219"/>
<feature type="binding site" evidence="10">
    <location>
        <begin position="109"/>
        <end position="115"/>
    </location>
    <ligand>
        <name>ATP</name>
        <dbReference type="ChEBI" id="CHEBI:30616"/>
    </ligand>
</feature>
<keyword evidence="1 10" id="KW-0963">Cytoplasm</keyword>
<comment type="caution">
    <text evidence="15">The sequence shown here is derived from an EMBL/GenBank/DDBJ whole genome shotgun (WGS) entry which is preliminary data.</text>
</comment>
<dbReference type="EMBL" id="SHKX01000010">
    <property type="protein sequence ID" value="RZU47994.1"/>
    <property type="molecule type" value="Genomic_DNA"/>
</dbReference>
<evidence type="ECO:0000256" key="9">
    <source>
        <dbReference type="ARBA" id="ARBA00023316"/>
    </source>
</evidence>
<evidence type="ECO:0000313" key="15">
    <source>
        <dbReference type="EMBL" id="RZU47994.1"/>
    </source>
</evidence>
<dbReference type="GO" id="GO:0005524">
    <property type="term" value="F:ATP binding"/>
    <property type="evidence" value="ECO:0007669"/>
    <property type="project" value="UniProtKB-UniRule"/>
</dbReference>
<dbReference type="Proteomes" id="UP000292423">
    <property type="component" value="Unassembled WGS sequence"/>
</dbReference>
<keyword evidence="5 10" id="KW-0067">ATP-binding</keyword>
<dbReference type="RefSeq" id="WP_130411214.1">
    <property type="nucleotide sequence ID" value="NZ_SHKX01000010.1"/>
</dbReference>
<dbReference type="HAMAP" id="MF_02019">
    <property type="entry name" value="MurF"/>
    <property type="match status" value="1"/>
</dbReference>
<evidence type="ECO:0000256" key="11">
    <source>
        <dbReference type="RuleBase" id="RU004136"/>
    </source>
</evidence>
<dbReference type="Pfam" id="PF08245">
    <property type="entry name" value="Mur_ligase_M"/>
    <property type="match status" value="1"/>
</dbReference>
<evidence type="ECO:0000256" key="6">
    <source>
        <dbReference type="ARBA" id="ARBA00022960"/>
    </source>
</evidence>
<evidence type="ECO:0000256" key="10">
    <source>
        <dbReference type="HAMAP-Rule" id="MF_02019"/>
    </source>
</evidence>
<dbReference type="InterPro" id="IPR051046">
    <property type="entry name" value="MurCDEF_CellWall_CoF430Synth"/>
</dbReference>
<name>A0A4Q7ZCR2_9GAMM</name>
<comment type="catalytic activity">
    <reaction evidence="10 11">
        <text>D-alanyl-D-alanine + UDP-N-acetyl-alpha-D-muramoyl-L-alanyl-gamma-D-glutamyl-meso-2,6-diaminopimelate + ATP = UDP-N-acetyl-alpha-D-muramoyl-L-alanyl-gamma-D-glutamyl-meso-2,6-diaminopimeloyl-D-alanyl-D-alanine + ADP + phosphate + H(+)</text>
        <dbReference type="Rhea" id="RHEA:28374"/>
        <dbReference type="ChEBI" id="CHEBI:15378"/>
        <dbReference type="ChEBI" id="CHEBI:30616"/>
        <dbReference type="ChEBI" id="CHEBI:43474"/>
        <dbReference type="ChEBI" id="CHEBI:57822"/>
        <dbReference type="ChEBI" id="CHEBI:61386"/>
        <dbReference type="ChEBI" id="CHEBI:83905"/>
        <dbReference type="ChEBI" id="CHEBI:456216"/>
        <dbReference type="EC" id="6.3.2.10"/>
    </reaction>
</comment>
<reference evidence="15 16" key="1">
    <citation type="submission" date="2019-02" db="EMBL/GenBank/DDBJ databases">
        <title>Genomic Encyclopedia of Type Strains, Phase IV (KMG-IV): sequencing the most valuable type-strain genomes for metagenomic binning, comparative biology and taxonomic classification.</title>
        <authorList>
            <person name="Goeker M."/>
        </authorList>
    </citation>
    <scope>NUCLEOTIDE SEQUENCE [LARGE SCALE GENOMIC DNA]</scope>
    <source>
        <strain evidence="15 16">DSM 105135</strain>
    </source>
</reference>
<dbReference type="AlphaFoldDB" id="A0A4Q7ZCR2"/>
<dbReference type="InterPro" id="IPR013221">
    <property type="entry name" value="Mur_ligase_cen"/>
</dbReference>
<comment type="subcellular location">
    <subcellularLocation>
        <location evidence="10 11">Cytoplasm</location>
    </subcellularLocation>
</comment>
<dbReference type="InterPro" id="IPR000713">
    <property type="entry name" value="Mur_ligase_N"/>
</dbReference>
<dbReference type="GO" id="GO:0005737">
    <property type="term" value="C:cytoplasm"/>
    <property type="evidence" value="ECO:0007669"/>
    <property type="project" value="UniProtKB-SubCell"/>
</dbReference>
<evidence type="ECO:0000256" key="2">
    <source>
        <dbReference type="ARBA" id="ARBA00022598"/>
    </source>
</evidence>
<comment type="function">
    <text evidence="10 11">Involved in cell wall formation. Catalyzes the final step in the synthesis of UDP-N-acetylmuramoyl-pentapeptide, the precursor of murein.</text>
</comment>
<evidence type="ECO:0000259" key="13">
    <source>
        <dbReference type="Pfam" id="PF02875"/>
    </source>
</evidence>
<dbReference type="SUPFAM" id="SSF53623">
    <property type="entry name" value="MurD-like peptide ligases, catalytic domain"/>
    <property type="match status" value="1"/>
</dbReference>
<evidence type="ECO:0000256" key="1">
    <source>
        <dbReference type="ARBA" id="ARBA00022490"/>
    </source>
</evidence>
<dbReference type="GO" id="GO:0047480">
    <property type="term" value="F:UDP-N-acetylmuramoyl-tripeptide-D-alanyl-D-alanine ligase activity"/>
    <property type="evidence" value="ECO:0007669"/>
    <property type="project" value="UniProtKB-UniRule"/>
</dbReference>
<evidence type="ECO:0000256" key="8">
    <source>
        <dbReference type="ARBA" id="ARBA00023306"/>
    </source>
</evidence>
<dbReference type="SUPFAM" id="SSF53244">
    <property type="entry name" value="MurD-like peptide ligases, peptide-binding domain"/>
    <property type="match status" value="1"/>
</dbReference>
<protein>
    <recommendedName>
        <fullName evidence="10 11">UDP-N-acetylmuramoyl-tripeptide--D-alanyl-D-alanine ligase</fullName>
        <ecNumber evidence="10 11">6.3.2.10</ecNumber>
    </recommendedName>
    <alternativeName>
        <fullName evidence="10">D-alanyl-D-alanine-adding enzyme</fullName>
    </alternativeName>
</protein>
<comment type="similarity">
    <text evidence="10">Belongs to the MurCDEF family. MurF subfamily.</text>
</comment>
<dbReference type="PANTHER" id="PTHR43024">
    <property type="entry name" value="UDP-N-ACETYLMURAMOYL-TRIPEPTIDE--D-ALANYL-D-ALANINE LIGASE"/>
    <property type="match status" value="1"/>
</dbReference>
<keyword evidence="4 10" id="KW-0547">Nucleotide-binding</keyword>
<sequence>MNTTTPSLAALCGARLSRLDAVPVTGVSTDTRTLRPGELFLALHGDRHDGHDHLDAALAAGAAALLVDRDPPADCPVPVLRVNDSGEALQRLAAGWRQRHALPGIAVCGSNGKTTVKDMLAGILRAAFGDGLLSTPLNHNNAIGVAATLLGLETHHRAFVLELGTNHPEEIAGLAAMARPTVALITNAQREHQEFFRDTDTVAVENAGALAMLPPDGVAVFPAGSPYTPVWRAVADGRRCLTFGEGPEADIRLEAFTTGDTHNTLVLTGIPGLRDLHLRVPGRHNALNAAAAATAAHALGLDAGVIRAGLESYGGTPGRLVRLPQPGGRLLIDDTYNANPDSVRAAIDVLAACPGPRWLVLADMGECGERAPEFHTEVGRYARERGLDRLFTLGEASRHAAAAYGPDAVATSGLPELLAALGDPPPGGTVLVKGSRFMRMERVVAALRERLGGGEGASCGS</sequence>
<dbReference type="Gene3D" id="3.90.190.20">
    <property type="entry name" value="Mur ligase, C-terminal domain"/>
    <property type="match status" value="1"/>
</dbReference>
<feature type="domain" description="Mur ligase C-terminal" evidence="13">
    <location>
        <begin position="318"/>
        <end position="436"/>
    </location>
</feature>
<dbReference type="GO" id="GO:0009252">
    <property type="term" value="P:peptidoglycan biosynthetic process"/>
    <property type="evidence" value="ECO:0007669"/>
    <property type="project" value="UniProtKB-UniRule"/>
</dbReference>
<dbReference type="InterPro" id="IPR036565">
    <property type="entry name" value="Mur-like_cat_sf"/>
</dbReference>
<gene>
    <name evidence="10" type="primary">murF</name>
    <name evidence="15" type="ORF">EV700_0963</name>
</gene>
<dbReference type="InterPro" id="IPR005863">
    <property type="entry name" value="UDP-N-AcMur_synth"/>
</dbReference>
<dbReference type="GO" id="GO:0008766">
    <property type="term" value="F:UDP-N-acetylmuramoylalanyl-D-glutamyl-2,6-diaminopimelate-D-alanyl-D-alanine ligase activity"/>
    <property type="evidence" value="ECO:0007669"/>
    <property type="project" value="RHEA"/>
</dbReference>
<keyword evidence="8 10" id="KW-0131">Cell cycle</keyword>
<dbReference type="GO" id="GO:0071555">
    <property type="term" value="P:cell wall organization"/>
    <property type="evidence" value="ECO:0007669"/>
    <property type="project" value="UniProtKB-KW"/>
</dbReference>
<feature type="domain" description="Mur ligase N-terminal catalytic" evidence="12">
    <location>
        <begin position="24"/>
        <end position="96"/>
    </location>
</feature>
<accession>A0A4Q7ZCR2</accession>
<dbReference type="NCBIfam" id="TIGR01143">
    <property type="entry name" value="murF"/>
    <property type="match status" value="1"/>
</dbReference>
<dbReference type="Pfam" id="PF01225">
    <property type="entry name" value="Mur_ligase"/>
    <property type="match status" value="1"/>
</dbReference>
<dbReference type="SUPFAM" id="SSF63418">
    <property type="entry name" value="MurE/MurF N-terminal domain"/>
    <property type="match status" value="1"/>
</dbReference>
<dbReference type="InterPro" id="IPR035911">
    <property type="entry name" value="MurE/MurF_N"/>
</dbReference>
<dbReference type="GO" id="GO:0051301">
    <property type="term" value="P:cell division"/>
    <property type="evidence" value="ECO:0007669"/>
    <property type="project" value="UniProtKB-KW"/>
</dbReference>
<dbReference type="PANTHER" id="PTHR43024:SF1">
    <property type="entry name" value="UDP-N-ACETYLMURAMOYL-TRIPEPTIDE--D-ALANYL-D-ALANINE LIGASE"/>
    <property type="match status" value="1"/>
</dbReference>
<dbReference type="OrthoDB" id="9801978at2"/>
<keyword evidence="2 10" id="KW-0436">Ligase</keyword>
<comment type="pathway">
    <text evidence="10 11">Cell wall biogenesis; peptidoglycan biosynthesis.</text>
</comment>
<evidence type="ECO:0000259" key="14">
    <source>
        <dbReference type="Pfam" id="PF08245"/>
    </source>
</evidence>
<evidence type="ECO:0000256" key="4">
    <source>
        <dbReference type="ARBA" id="ARBA00022741"/>
    </source>
</evidence>
<evidence type="ECO:0000259" key="12">
    <source>
        <dbReference type="Pfam" id="PF01225"/>
    </source>
</evidence>
<organism evidence="15 16">
    <name type="scientific">Fluviicoccus keumensis</name>
    <dbReference type="NCBI Taxonomy" id="1435465"/>
    <lineage>
        <taxon>Bacteria</taxon>
        <taxon>Pseudomonadati</taxon>
        <taxon>Pseudomonadota</taxon>
        <taxon>Gammaproteobacteria</taxon>
        <taxon>Moraxellales</taxon>
        <taxon>Moraxellaceae</taxon>
        <taxon>Fluviicoccus</taxon>
    </lineage>
</organism>
<dbReference type="InterPro" id="IPR036615">
    <property type="entry name" value="Mur_ligase_C_dom_sf"/>
</dbReference>